<evidence type="ECO:0000259" key="3">
    <source>
        <dbReference type="PROSITE" id="PS50240"/>
    </source>
</evidence>
<evidence type="ECO:0000256" key="2">
    <source>
        <dbReference type="ARBA" id="ARBA00024195"/>
    </source>
</evidence>
<dbReference type="AlphaFoldDB" id="A0A8S4Q7F4"/>
<comment type="caution">
    <text evidence="4">The sequence shown here is derived from an EMBL/GenBank/DDBJ whole genome shotgun (WGS) entry which is preliminary data.</text>
</comment>
<dbReference type="SUPFAM" id="SSF50494">
    <property type="entry name" value="Trypsin-like serine proteases"/>
    <property type="match status" value="1"/>
</dbReference>
<dbReference type="PROSITE" id="PS50240">
    <property type="entry name" value="TRYPSIN_DOM"/>
    <property type="match status" value="1"/>
</dbReference>
<dbReference type="PRINTS" id="PR00722">
    <property type="entry name" value="CHYMOTRYPSIN"/>
</dbReference>
<dbReference type="InterPro" id="IPR043504">
    <property type="entry name" value="Peptidase_S1_PA_chymotrypsin"/>
</dbReference>
<dbReference type="SMART" id="SM00020">
    <property type="entry name" value="Tryp_SPc"/>
    <property type="match status" value="1"/>
</dbReference>
<dbReference type="Gene3D" id="2.40.10.10">
    <property type="entry name" value="Trypsin-like serine proteases"/>
    <property type="match status" value="1"/>
</dbReference>
<evidence type="ECO:0000313" key="4">
    <source>
        <dbReference type="EMBL" id="CAH1801785.1"/>
    </source>
</evidence>
<keyword evidence="1" id="KW-1015">Disulfide bond</keyword>
<evidence type="ECO:0000313" key="5">
    <source>
        <dbReference type="Proteomes" id="UP000749559"/>
    </source>
</evidence>
<accession>A0A8S4Q7F4</accession>
<dbReference type="InterPro" id="IPR018114">
    <property type="entry name" value="TRYPSIN_HIS"/>
</dbReference>
<dbReference type="Pfam" id="PF00089">
    <property type="entry name" value="Trypsin"/>
    <property type="match status" value="1"/>
</dbReference>
<dbReference type="EMBL" id="CAIIXF020000012">
    <property type="protein sequence ID" value="CAH1801785.1"/>
    <property type="molecule type" value="Genomic_DNA"/>
</dbReference>
<comment type="similarity">
    <text evidence="2">Belongs to the peptidase S1 family. CLIP subfamily.</text>
</comment>
<dbReference type="InterPro" id="IPR051487">
    <property type="entry name" value="Ser/Thr_Proteases_Immune/Dev"/>
</dbReference>
<dbReference type="GO" id="GO:0004252">
    <property type="term" value="F:serine-type endopeptidase activity"/>
    <property type="evidence" value="ECO:0007669"/>
    <property type="project" value="InterPro"/>
</dbReference>
<dbReference type="OrthoDB" id="5565075at2759"/>
<dbReference type="InterPro" id="IPR001254">
    <property type="entry name" value="Trypsin_dom"/>
</dbReference>
<dbReference type="Proteomes" id="UP000749559">
    <property type="component" value="Unassembled WGS sequence"/>
</dbReference>
<feature type="non-terminal residue" evidence="4">
    <location>
        <position position="1"/>
    </location>
</feature>
<dbReference type="PANTHER" id="PTHR24256">
    <property type="entry name" value="TRYPTASE-RELATED"/>
    <property type="match status" value="1"/>
</dbReference>
<reference evidence="4" key="1">
    <citation type="submission" date="2022-03" db="EMBL/GenBank/DDBJ databases">
        <authorList>
            <person name="Martin C."/>
        </authorList>
    </citation>
    <scope>NUCLEOTIDE SEQUENCE</scope>
</reference>
<dbReference type="GO" id="GO:0006508">
    <property type="term" value="P:proteolysis"/>
    <property type="evidence" value="ECO:0007669"/>
    <property type="project" value="InterPro"/>
</dbReference>
<sequence>GNIHRKYEGEWTESDGCTVCTCESDHIPLCDSSKCENQCDEFSEFSTCPMSSGLKACGKRIQIRKCKNSEAELKMEMCHPKSPAQCPQPGVALTERVGKVGMLVLGVQVKPRFKYRWMVYFSYRGKVLCGGTILSPRHILTAAHCFINNKRAKIPLGFIVNYIIVKTGKHNISIVETPLEQNIRIKNVTMHEGFNSTDNDIAIVTLKTPIQFNNHTHPINLPNEPFEDTIQRLRRGLCRVIGW</sequence>
<protein>
    <recommendedName>
        <fullName evidence="3">Peptidase S1 domain-containing protein</fullName>
    </recommendedName>
</protein>
<gene>
    <name evidence="4" type="ORF">OFUS_LOCUS25536</name>
</gene>
<proteinExistence type="inferred from homology"/>
<name>A0A8S4Q7F4_OWEFU</name>
<dbReference type="InterPro" id="IPR009003">
    <property type="entry name" value="Peptidase_S1_PA"/>
</dbReference>
<feature type="non-terminal residue" evidence="4">
    <location>
        <position position="243"/>
    </location>
</feature>
<keyword evidence="5" id="KW-1185">Reference proteome</keyword>
<feature type="domain" description="Peptidase S1" evidence="3">
    <location>
        <begin position="104"/>
        <end position="243"/>
    </location>
</feature>
<dbReference type="FunFam" id="2.40.10.10:FF:000068">
    <property type="entry name" value="transmembrane protease serine 2"/>
    <property type="match status" value="1"/>
</dbReference>
<evidence type="ECO:0000256" key="1">
    <source>
        <dbReference type="ARBA" id="ARBA00023157"/>
    </source>
</evidence>
<dbReference type="InterPro" id="IPR001314">
    <property type="entry name" value="Peptidase_S1A"/>
</dbReference>
<dbReference type="PROSITE" id="PS00134">
    <property type="entry name" value="TRYPSIN_HIS"/>
    <property type="match status" value="1"/>
</dbReference>
<organism evidence="4 5">
    <name type="scientific">Owenia fusiformis</name>
    <name type="common">Polychaete worm</name>
    <dbReference type="NCBI Taxonomy" id="6347"/>
    <lineage>
        <taxon>Eukaryota</taxon>
        <taxon>Metazoa</taxon>
        <taxon>Spiralia</taxon>
        <taxon>Lophotrochozoa</taxon>
        <taxon>Annelida</taxon>
        <taxon>Polychaeta</taxon>
        <taxon>Sedentaria</taxon>
        <taxon>Canalipalpata</taxon>
        <taxon>Sabellida</taxon>
        <taxon>Oweniida</taxon>
        <taxon>Oweniidae</taxon>
        <taxon>Owenia</taxon>
    </lineage>
</organism>